<dbReference type="AlphaFoldDB" id="A0A921FCW4"/>
<dbReference type="GO" id="GO:0046872">
    <property type="term" value="F:metal ion binding"/>
    <property type="evidence" value="ECO:0007669"/>
    <property type="project" value="UniProtKB-KW"/>
</dbReference>
<evidence type="ECO:0000256" key="9">
    <source>
        <dbReference type="SAM" id="MobiDB-lite"/>
    </source>
</evidence>
<dbReference type="Gene3D" id="2.60.40.10">
    <property type="entry name" value="Immunoglobulins"/>
    <property type="match status" value="1"/>
</dbReference>
<proteinExistence type="inferred from homology"/>
<evidence type="ECO:0000256" key="10">
    <source>
        <dbReference type="SAM" id="SignalP"/>
    </source>
</evidence>
<evidence type="ECO:0000256" key="6">
    <source>
        <dbReference type="ARBA" id="ARBA00022833"/>
    </source>
</evidence>
<dbReference type="GO" id="GO:0006508">
    <property type="term" value="P:proteolysis"/>
    <property type="evidence" value="ECO:0007669"/>
    <property type="project" value="UniProtKB-KW"/>
</dbReference>
<keyword evidence="13" id="KW-0449">Lipoprotein</keyword>
<dbReference type="PANTHER" id="PTHR47466:SF1">
    <property type="entry name" value="METALLOPROTEASE MEP1 (AFU_ORTHOLOGUE AFUA_1G07730)-RELATED"/>
    <property type="match status" value="1"/>
</dbReference>
<dbReference type="CDD" id="cd14948">
    <property type="entry name" value="BACON"/>
    <property type="match status" value="1"/>
</dbReference>
<evidence type="ECO:0000256" key="3">
    <source>
        <dbReference type="ARBA" id="ARBA00022723"/>
    </source>
</evidence>
<evidence type="ECO:0000256" key="4">
    <source>
        <dbReference type="ARBA" id="ARBA00022729"/>
    </source>
</evidence>
<sequence>MNKKYYLLWMLVVLLPFLAGCSDDEQPEVAEPYLRVVETTSCENISSAAATLTLKVESNVEWKVVSEKSWCAVPSENTWTGNASVEVQVGENLTGESRSAVLEIVSTDGVLKEEIHVSQLAEVFSENHHYKLPVVFQVLYVNKSDKNQYVEEGHLQKLLDKVNELYRNCGEDLGLEFVMATEDPEGNTLEEPGVNRVMWTTSTIDCQAFMNSYKEKRYLDLIWDPDRYINIMLYNFSDAGILGISEFPYTVAPDYLEGCEQWTGGVPTQDQLVSPRCVSINNRYIYEDNCPLTPETPDGNANYVAVTIAHELGHYLGLRHVFSENETGTECIDSDLCEDTPTYNKTAYNNLVNSIGAAGLLEYLDVLIMREDCVRGTEYKSTNIMDYAVSYSNTFTANQRERVRYILEKGAFVPGPKNREISNSTRTGSGELPHHVME</sequence>
<dbReference type="GO" id="GO:0008237">
    <property type="term" value="F:metallopeptidase activity"/>
    <property type="evidence" value="ECO:0007669"/>
    <property type="project" value="UniProtKB-KW"/>
</dbReference>
<feature type="domain" description="Peptidase M43 pregnancy-associated plasma-A" evidence="11">
    <location>
        <begin position="303"/>
        <end position="407"/>
    </location>
</feature>
<dbReference type="PROSITE" id="PS51257">
    <property type="entry name" value="PROKAR_LIPOPROTEIN"/>
    <property type="match status" value="1"/>
</dbReference>
<protein>
    <submittedName>
        <fullName evidence="13">Zinc-dependent metalloproteinase lipoprotein</fullName>
    </submittedName>
</protein>
<dbReference type="InterPro" id="IPR024079">
    <property type="entry name" value="MetalloPept_cat_dom_sf"/>
</dbReference>
<evidence type="ECO:0000313" key="13">
    <source>
        <dbReference type="EMBL" id="HJF07009.1"/>
    </source>
</evidence>
<gene>
    <name evidence="13" type="ORF">K8U81_02290</name>
</gene>
<evidence type="ECO:0000259" key="12">
    <source>
        <dbReference type="Pfam" id="PF19190"/>
    </source>
</evidence>
<accession>A0A921FCW4</accession>
<reference evidence="13" key="1">
    <citation type="journal article" date="2021" name="PeerJ">
        <title>Extensive microbial diversity within the chicken gut microbiome revealed by metagenomics and culture.</title>
        <authorList>
            <person name="Gilroy R."/>
            <person name="Ravi A."/>
            <person name="Getino M."/>
            <person name="Pursley I."/>
            <person name="Horton D.L."/>
            <person name="Alikhan N.F."/>
            <person name="Baker D."/>
            <person name="Gharbi K."/>
            <person name="Hall N."/>
            <person name="Watson M."/>
            <person name="Adriaenssens E.M."/>
            <person name="Foster-Nyarko E."/>
            <person name="Jarju S."/>
            <person name="Secka A."/>
            <person name="Antonio M."/>
            <person name="Oren A."/>
            <person name="Chaudhuri R.R."/>
            <person name="La Ragione R."/>
            <person name="Hildebrand F."/>
            <person name="Pallen M.J."/>
        </authorList>
    </citation>
    <scope>NUCLEOTIDE SEQUENCE</scope>
    <source>
        <strain evidence="13">CHK165-8395</strain>
    </source>
</reference>
<dbReference type="InterPro" id="IPR008754">
    <property type="entry name" value="Peptidase_M43"/>
</dbReference>
<evidence type="ECO:0000256" key="8">
    <source>
        <dbReference type="ARBA" id="ARBA00023157"/>
    </source>
</evidence>
<evidence type="ECO:0000256" key="7">
    <source>
        <dbReference type="ARBA" id="ARBA00023049"/>
    </source>
</evidence>
<comment type="similarity">
    <text evidence="1">Belongs to the peptidase M43B family.</text>
</comment>
<dbReference type="Gene3D" id="3.40.390.10">
    <property type="entry name" value="Collagenase (Catalytic Domain)"/>
    <property type="match status" value="1"/>
</dbReference>
<reference evidence="13" key="2">
    <citation type="submission" date="2021-09" db="EMBL/GenBank/DDBJ databases">
        <authorList>
            <person name="Gilroy R."/>
        </authorList>
    </citation>
    <scope>NUCLEOTIDE SEQUENCE</scope>
    <source>
        <strain evidence="13">CHK165-8395</strain>
    </source>
</reference>
<keyword evidence="8" id="KW-1015">Disulfide bond</keyword>
<dbReference type="Pfam" id="PF19190">
    <property type="entry name" value="BACON_2"/>
    <property type="match status" value="1"/>
</dbReference>
<keyword evidence="3" id="KW-0479">Metal-binding</keyword>
<dbReference type="NCBIfam" id="TIGR03952">
    <property type="entry name" value="metzin_BF0631"/>
    <property type="match status" value="1"/>
</dbReference>
<evidence type="ECO:0000259" key="11">
    <source>
        <dbReference type="Pfam" id="PF05572"/>
    </source>
</evidence>
<dbReference type="SUPFAM" id="SSF55486">
    <property type="entry name" value="Metalloproteases ('zincins'), catalytic domain"/>
    <property type="match status" value="1"/>
</dbReference>
<keyword evidence="4 10" id="KW-0732">Signal</keyword>
<evidence type="ECO:0000256" key="2">
    <source>
        <dbReference type="ARBA" id="ARBA00022670"/>
    </source>
</evidence>
<dbReference type="PANTHER" id="PTHR47466">
    <property type="match status" value="1"/>
</dbReference>
<evidence type="ECO:0000313" key="14">
    <source>
        <dbReference type="Proteomes" id="UP000718012"/>
    </source>
</evidence>
<comment type="caution">
    <text evidence="13">The sequence shown here is derived from an EMBL/GenBank/DDBJ whole genome shotgun (WGS) entry which is preliminary data.</text>
</comment>
<dbReference type="Proteomes" id="UP000718012">
    <property type="component" value="Unassembled WGS sequence"/>
</dbReference>
<evidence type="ECO:0000256" key="5">
    <source>
        <dbReference type="ARBA" id="ARBA00022801"/>
    </source>
</evidence>
<dbReference type="InterPro" id="IPR013783">
    <property type="entry name" value="Ig-like_fold"/>
</dbReference>
<dbReference type="InterPro" id="IPR024361">
    <property type="entry name" value="BACON"/>
</dbReference>
<keyword evidence="2" id="KW-0645">Protease</keyword>
<keyword evidence="5" id="KW-0378">Hydrolase</keyword>
<dbReference type="EMBL" id="DYXD01000046">
    <property type="protein sequence ID" value="HJF07009.1"/>
    <property type="molecule type" value="Genomic_DNA"/>
</dbReference>
<organism evidence="13 14">
    <name type="scientific">Phocaeicola coprocola</name>
    <dbReference type="NCBI Taxonomy" id="310298"/>
    <lineage>
        <taxon>Bacteria</taxon>
        <taxon>Pseudomonadati</taxon>
        <taxon>Bacteroidota</taxon>
        <taxon>Bacteroidia</taxon>
        <taxon>Bacteroidales</taxon>
        <taxon>Bacteroidaceae</taxon>
        <taxon>Phocaeicola</taxon>
    </lineage>
</organism>
<dbReference type="Pfam" id="PF05572">
    <property type="entry name" value="Peptidase_M43"/>
    <property type="match status" value="1"/>
</dbReference>
<feature type="chain" id="PRO_5036720513" evidence="10">
    <location>
        <begin position="22"/>
        <end position="438"/>
    </location>
</feature>
<dbReference type="InterPro" id="IPR023852">
    <property type="entry name" value="Metalloproteinase_lipop_BF0631"/>
</dbReference>
<feature type="signal peptide" evidence="10">
    <location>
        <begin position="1"/>
        <end position="21"/>
    </location>
</feature>
<keyword evidence="6" id="KW-0862">Zinc</keyword>
<feature type="region of interest" description="Disordered" evidence="9">
    <location>
        <begin position="417"/>
        <end position="438"/>
    </location>
</feature>
<evidence type="ECO:0000256" key="1">
    <source>
        <dbReference type="ARBA" id="ARBA00008721"/>
    </source>
</evidence>
<keyword evidence="7" id="KW-0482">Metalloprotease</keyword>
<feature type="domain" description="BACON" evidence="12">
    <location>
        <begin position="46"/>
        <end position="108"/>
    </location>
</feature>
<name>A0A921FCW4_9BACT</name>